<keyword evidence="4" id="KW-1003">Cell membrane</keyword>
<organism evidence="9 10">
    <name type="scientific">Agreia pratensis</name>
    <dbReference type="NCBI Taxonomy" id="150121"/>
    <lineage>
        <taxon>Bacteria</taxon>
        <taxon>Bacillati</taxon>
        <taxon>Actinomycetota</taxon>
        <taxon>Actinomycetes</taxon>
        <taxon>Micrococcales</taxon>
        <taxon>Microbacteriaceae</taxon>
        <taxon>Agreia</taxon>
    </lineage>
</organism>
<dbReference type="GO" id="GO:0034257">
    <property type="term" value="F:nicotinamide riboside transmembrane transporter activity"/>
    <property type="evidence" value="ECO:0007669"/>
    <property type="project" value="InterPro"/>
</dbReference>
<keyword evidence="5 8" id="KW-0812">Transmembrane</keyword>
<dbReference type="EMBL" id="FXAY01000008">
    <property type="protein sequence ID" value="SMG49652.1"/>
    <property type="molecule type" value="Genomic_DNA"/>
</dbReference>
<evidence type="ECO:0000256" key="2">
    <source>
        <dbReference type="ARBA" id="ARBA00006669"/>
    </source>
</evidence>
<evidence type="ECO:0000313" key="10">
    <source>
        <dbReference type="Proteomes" id="UP000193244"/>
    </source>
</evidence>
<evidence type="ECO:0000256" key="4">
    <source>
        <dbReference type="ARBA" id="ARBA00022475"/>
    </source>
</evidence>
<reference evidence="10" key="1">
    <citation type="submission" date="2017-04" db="EMBL/GenBank/DDBJ databases">
        <authorList>
            <person name="Varghese N."/>
            <person name="Submissions S."/>
        </authorList>
    </citation>
    <scope>NUCLEOTIDE SEQUENCE [LARGE SCALE GENOMIC DNA]</scope>
    <source>
        <strain evidence="10">VKM Ac-2510</strain>
    </source>
</reference>
<evidence type="ECO:0000256" key="7">
    <source>
        <dbReference type="ARBA" id="ARBA00023136"/>
    </source>
</evidence>
<sequence>MLASRGMHAKSSVLRPIVSLESSLLSGARERPCSIVFDLLDFFQMTAFSVLGESVTVIEVIGFVTGALCVWAVTRQFVWNWPVGIANNVAFVVLFVGAGLYADAALQVIFAAIAVYGWFLWTRRTSAASPSVTAVRRATRREMVWGAGATVVLTAAAAVMLGAATDSSVPLPDAFVLSASLLATWGQARKIIEQWWVWIVVDVVSIPLYVSKGLWLTAILYTGFLALCVDGLRRWRIELRRTTATSHSSDVHDRRVRTP</sequence>
<feature type="transmembrane region" description="Helical" evidence="8">
    <location>
        <begin position="213"/>
        <end position="232"/>
    </location>
</feature>
<dbReference type="Pfam" id="PF04973">
    <property type="entry name" value="NMN_transporter"/>
    <property type="match status" value="1"/>
</dbReference>
<comment type="subcellular location">
    <subcellularLocation>
        <location evidence="1">Cell membrane</location>
        <topology evidence="1">Multi-pass membrane protein</topology>
    </subcellularLocation>
</comment>
<evidence type="ECO:0000256" key="1">
    <source>
        <dbReference type="ARBA" id="ARBA00004651"/>
    </source>
</evidence>
<keyword evidence="10" id="KW-1185">Reference proteome</keyword>
<dbReference type="InterPro" id="IPR006419">
    <property type="entry name" value="NMN_transpt_PnuC"/>
</dbReference>
<dbReference type="NCBIfam" id="TIGR01528">
    <property type="entry name" value="NMN_trans_PnuC"/>
    <property type="match status" value="1"/>
</dbReference>
<evidence type="ECO:0000313" key="9">
    <source>
        <dbReference type="EMBL" id="SMG49652.1"/>
    </source>
</evidence>
<dbReference type="Proteomes" id="UP000193244">
    <property type="component" value="Unassembled WGS sequence"/>
</dbReference>
<dbReference type="PANTHER" id="PTHR36122">
    <property type="entry name" value="NICOTINAMIDE RIBOSIDE TRANSPORTER PNUC"/>
    <property type="match status" value="1"/>
</dbReference>
<name>A0A1X7L8P2_9MICO</name>
<dbReference type="GO" id="GO:0005886">
    <property type="term" value="C:plasma membrane"/>
    <property type="evidence" value="ECO:0007669"/>
    <property type="project" value="UniProtKB-SubCell"/>
</dbReference>
<comment type="similarity">
    <text evidence="2">Belongs to the nicotinamide ribonucleoside (NR) uptake permease (TC 4.B.1) family.</text>
</comment>
<feature type="transmembrane region" description="Helical" evidence="8">
    <location>
        <begin position="143"/>
        <end position="164"/>
    </location>
</feature>
<feature type="transmembrane region" description="Helical" evidence="8">
    <location>
        <begin position="47"/>
        <end position="71"/>
    </location>
</feature>
<keyword evidence="3" id="KW-0813">Transport</keyword>
<accession>A0A1X7L8P2</accession>
<feature type="transmembrane region" description="Helical" evidence="8">
    <location>
        <begin position="78"/>
        <end position="98"/>
    </location>
</feature>
<feature type="transmembrane region" description="Helical" evidence="8">
    <location>
        <begin position="104"/>
        <end position="122"/>
    </location>
</feature>
<dbReference type="PANTHER" id="PTHR36122:SF2">
    <property type="entry name" value="NICOTINAMIDE RIBOSIDE TRANSPORTER PNUC"/>
    <property type="match status" value="1"/>
</dbReference>
<gene>
    <name evidence="9" type="ORF">SAMN06296010_3425</name>
</gene>
<evidence type="ECO:0000256" key="8">
    <source>
        <dbReference type="SAM" id="Phobius"/>
    </source>
</evidence>
<evidence type="ECO:0000256" key="5">
    <source>
        <dbReference type="ARBA" id="ARBA00022692"/>
    </source>
</evidence>
<dbReference type="STRING" id="150121.SAMN06296010_3425"/>
<protein>
    <submittedName>
        <fullName evidence="9">Nicotinamide mononucleotide transporter</fullName>
    </submittedName>
</protein>
<evidence type="ECO:0000256" key="6">
    <source>
        <dbReference type="ARBA" id="ARBA00022989"/>
    </source>
</evidence>
<dbReference type="AlphaFoldDB" id="A0A1X7L8P2"/>
<evidence type="ECO:0000256" key="3">
    <source>
        <dbReference type="ARBA" id="ARBA00022448"/>
    </source>
</evidence>
<keyword evidence="7 8" id="KW-0472">Membrane</keyword>
<proteinExistence type="inferred from homology"/>
<keyword evidence="6 8" id="KW-1133">Transmembrane helix</keyword>